<dbReference type="AlphaFoldDB" id="A0A3B0WFN6"/>
<gene>
    <name evidence="1" type="ORF">MNBD_GAMMA05-1017</name>
</gene>
<evidence type="ECO:0000313" key="1">
    <source>
        <dbReference type="EMBL" id="VAW51163.1"/>
    </source>
</evidence>
<evidence type="ECO:0008006" key="2">
    <source>
        <dbReference type="Google" id="ProtNLM"/>
    </source>
</evidence>
<accession>A0A3B0WFN6</accession>
<dbReference type="EMBL" id="UOFE01000013">
    <property type="protein sequence ID" value="VAW51163.1"/>
    <property type="molecule type" value="Genomic_DNA"/>
</dbReference>
<protein>
    <recommendedName>
        <fullName evidence="2">Lipoprotein</fullName>
    </recommendedName>
</protein>
<dbReference type="PROSITE" id="PS51257">
    <property type="entry name" value="PROKAR_LIPOPROTEIN"/>
    <property type="match status" value="1"/>
</dbReference>
<proteinExistence type="predicted"/>
<organism evidence="1">
    <name type="scientific">hydrothermal vent metagenome</name>
    <dbReference type="NCBI Taxonomy" id="652676"/>
    <lineage>
        <taxon>unclassified sequences</taxon>
        <taxon>metagenomes</taxon>
        <taxon>ecological metagenomes</taxon>
    </lineage>
</organism>
<reference evidence="1" key="1">
    <citation type="submission" date="2018-06" db="EMBL/GenBank/DDBJ databases">
        <authorList>
            <person name="Zhirakovskaya E."/>
        </authorList>
    </citation>
    <scope>NUCLEOTIDE SEQUENCE</scope>
</reference>
<sequence>MKILKTKALILLMMTFVLSACLTDTSIPEQITSLNVDCKTEEVQISEEVVELSGEQSWTAKCKGKSYTCSYLAESDMGCYELND</sequence>
<name>A0A3B0WFN6_9ZZZZ</name>